<organism evidence="1 2">
    <name type="scientific">Ramazzottius varieornatus</name>
    <name type="common">Water bear</name>
    <name type="synonym">Tardigrade</name>
    <dbReference type="NCBI Taxonomy" id="947166"/>
    <lineage>
        <taxon>Eukaryota</taxon>
        <taxon>Metazoa</taxon>
        <taxon>Ecdysozoa</taxon>
        <taxon>Tardigrada</taxon>
        <taxon>Eutardigrada</taxon>
        <taxon>Parachela</taxon>
        <taxon>Hypsibioidea</taxon>
        <taxon>Ramazzottiidae</taxon>
        <taxon>Ramazzottius</taxon>
    </lineage>
</organism>
<comment type="caution">
    <text evidence="1">The sequence shown here is derived from an EMBL/GenBank/DDBJ whole genome shotgun (WGS) entry which is preliminary data.</text>
</comment>
<dbReference type="EMBL" id="BDGG01000003">
    <property type="protein sequence ID" value="GAU95315.1"/>
    <property type="molecule type" value="Genomic_DNA"/>
</dbReference>
<dbReference type="AlphaFoldDB" id="A0A1D1V3N6"/>
<keyword evidence="2" id="KW-1185">Reference proteome</keyword>
<accession>A0A1D1V3N6</accession>
<reference evidence="1 2" key="1">
    <citation type="journal article" date="2016" name="Nat. Commun.">
        <title>Extremotolerant tardigrade genome and improved radiotolerance of human cultured cells by tardigrade-unique protein.</title>
        <authorList>
            <person name="Hashimoto T."/>
            <person name="Horikawa D.D."/>
            <person name="Saito Y."/>
            <person name="Kuwahara H."/>
            <person name="Kozuka-Hata H."/>
            <person name="Shin-I T."/>
            <person name="Minakuchi Y."/>
            <person name="Ohishi K."/>
            <person name="Motoyama A."/>
            <person name="Aizu T."/>
            <person name="Enomoto A."/>
            <person name="Kondo K."/>
            <person name="Tanaka S."/>
            <person name="Hara Y."/>
            <person name="Koshikawa S."/>
            <person name="Sagara H."/>
            <person name="Miura T."/>
            <person name="Yokobori S."/>
            <person name="Miyagawa K."/>
            <person name="Suzuki Y."/>
            <person name="Kubo T."/>
            <person name="Oyama M."/>
            <person name="Kohara Y."/>
            <person name="Fujiyama A."/>
            <person name="Arakawa K."/>
            <person name="Katayama T."/>
            <person name="Toyoda A."/>
            <person name="Kunieda T."/>
        </authorList>
    </citation>
    <scope>NUCLEOTIDE SEQUENCE [LARGE SCALE GENOMIC DNA]</scope>
    <source>
        <strain evidence="1 2">YOKOZUNA-1</strain>
    </source>
</reference>
<sequence length="115" mass="12355">MHDMLVNGNIPFQLQVTSSVFKRQASAEELPSLPVDAGLFLLQDGRPTYDAKRKMVGGLADGALLSDSGIQFLSAERSSACSWQHLLDSAISGSRTDTDIFPVRSCIEQATPQSG</sequence>
<proteinExistence type="predicted"/>
<protein>
    <submittedName>
        <fullName evidence="1">Uncharacterized protein</fullName>
    </submittedName>
</protein>
<name>A0A1D1V3N6_RAMVA</name>
<evidence type="ECO:0000313" key="1">
    <source>
        <dbReference type="EMBL" id="GAU95315.1"/>
    </source>
</evidence>
<gene>
    <name evidence="1" type="primary">RvY_06951</name>
    <name evidence="1" type="synonym">RvY_06951.2</name>
    <name evidence="1" type="ORF">RvY_06951-2</name>
</gene>
<dbReference type="Proteomes" id="UP000186922">
    <property type="component" value="Unassembled WGS sequence"/>
</dbReference>
<evidence type="ECO:0000313" key="2">
    <source>
        <dbReference type="Proteomes" id="UP000186922"/>
    </source>
</evidence>